<gene>
    <name evidence="2" type="ORF">CCACVL1_14488</name>
</gene>
<accession>A0A1R3I6U7</accession>
<protein>
    <submittedName>
        <fullName evidence="2">Uncharacterized protein</fullName>
    </submittedName>
</protein>
<dbReference type="AlphaFoldDB" id="A0A1R3I6U7"/>
<organism evidence="2 3">
    <name type="scientific">Corchorus capsularis</name>
    <name type="common">Jute</name>
    <dbReference type="NCBI Taxonomy" id="210143"/>
    <lineage>
        <taxon>Eukaryota</taxon>
        <taxon>Viridiplantae</taxon>
        <taxon>Streptophyta</taxon>
        <taxon>Embryophyta</taxon>
        <taxon>Tracheophyta</taxon>
        <taxon>Spermatophyta</taxon>
        <taxon>Magnoliopsida</taxon>
        <taxon>eudicotyledons</taxon>
        <taxon>Gunneridae</taxon>
        <taxon>Pentapetalae</taxon>
        <taxon>rosids</taxon>
        <taxon>malvids</taxon>
        <taxon>Malvales</taxon>
        <taxon>Malvaceae</taxon>
        <taxon>Grewioideae</taxon>
        <taxon>Apeibeae</taxon>
        <taxon>Corchorus</taxon>
    </lineage>
</organism>
<evidence type="ECO:0000256" key="1">
    <source>
        <dbReference type="SAM" id="MobiDB-lite"/>
    </source>
</evidence>
<dbReference type="Proteomes" id="UP000188268">
    <property type="component" value="Unassembled WGS sequence"/>
</dbReference>
<dbReference type="Gramene" id="OMO78326">
    <property type="protein sequence ID" value="OMO78326"/>
    <property type="gene ID" value="CCACVL1_14488"/>
</dbReference>
<proteinExistence type="predicted"/>
<dbReference type="EMBL" id="AWWV01010579">
    <property type="protein sequence ID" value="OMO78326.1"/>
    <property type="molecule type" value="Genomic_DNA"/>
</dbReference>
<evidence type="ECO:0000313" key="3">
    <source>
        <dbReference type="Proteomes" id="UP000188268"/>
    </source>
</evidence>
<reference evidence="2 3" key="1">
    <citation type="submission" date="2013-09" db="EMBL/GenBank/DDBJ databases">
        <title>Corchorus capsularis genome sequencing.</title>
        <authorList>
            <person name="Alam M."/>
            <person name="Haque M.S."/>
            <person name="Islam M.S."/>
            <person name="Emdad E.M."/>
            <person name="Islam M.M."/>
            <person name="Ahmed B."/>
            <person name="Halim A."/>
            <person name="Hossen Q.M.M."/>
            <person name="Hossain M.Z."/>
            <person name="Ahmed R."/>
            <person name="Khan M.M."/>
            <person name="Islam R."/>
            <person name="Rashid M.M."/>
            <person name="Khan S.A."/>
            <person name="Rahman M.S."/>
            <person name="Alam M."/>
        </authorList>
    </citation>
    <scope>NUCLEOTIDE SEQUENCE [LARGE SCALE GENOMIC DNA]</scope>
    <source>
        <strain evidence="3">cv. CVL-1</strain>
        <tissue evidence="2">Whole seedling</tissue>
    </source>
</reference>
<evidence type="ECO:0000313" key="2">
    <source>
        <dbReference type="EMBL" id="OMO78326.1"/>
    </source>
</evidence>
<comment type="caution">
    <text evidence="2">The sequence shown here is derived from an EMBL/GenBank/DDBJ whole genome shotgun (WGS) entry which is preliminary data.</text>
</comment>
<name>A0A1R3I6U7_COCAP</name>
<feature type="region of interest" description="Disordered" evidence="1">
    <location>
        <begin position="1"/>
        <end position="22"/>
    </location>
</feature>
<sequence>MAFGLAAPAPAATPSSPISSPT</sequence>
<keyword evidence="3" id="KW-1185">Reference proteome</keyword>